<dbReference type="Pfam" id="PF14111">
    <property type="entry name" value="DUF4283"/>
    <property type="match status" value="1"/>
</dbReference>
<evidence type="ECO:0000259" key="2">
    <source>
        <dbReference type="Pfam" id="PF14111"/>
    </source>
</evidence>
<dbReference type="STRING" id="57577.A0A2K3P4J6"/>
<comment type="caution">
    <text evidence="3">The sequence shown here is derived from an EMBL/GenBank/DDBJ whole genome shotgun (WGS) entry which is preliminary data.</text>
</comment>
<proteinExistence type="predicted"/>
<feature type="region of interest" description="Disordered" evidence="1">
    <location>
        <begin position="1"/>
        <end position="61"/>
    </location>
</feature>
<organism evidence="3 4">
    <name type="scientific">Trifolium pratense</name>
    <name type="common">Red clover</name>
    <dbReference type="NCBI Taxonomy" id="57577"/>
    <lineage>
        <taxon>Eukaryota</taxon>
        <taxon>Viridiplantae</taxon>
        <taxon>Streptophyta</taxon>
        <taxon>Embryophyta</taxon>
        <taxon>Tracheophyta</taxon>
        <taxon>Spermatophyta</taxon>
        <taxon>Magnoliopsida</taxon>
        <taxon>eudicotyledons</taxon>
        <taxon>Gunneridae</taxon>
        <taxon>Pentapetalae</taxon>
        <taxon>rosids</taxon>
        <taxon>fabids</taxon>
        <taxon>Fabales</taxon>
        <taxon>Fabaceae</taxon>
        <taxon>Papilionoideae</taxon>
        <taxon>50 kb inversion clade</taxon>
        <taxon>NPAAA clade</taxon>
        <taxon>Hologalegina</taxon>
        <taxon>IRL clade</taxon>
        <taxon>Trifolieae</taxon>
        <taxon>Trifolium</taxon>
    </lineage>
</organism>
<evidence type="ECO:0000313" key="3">
    <source>
        <dbReference type="EMBL" id="PNY10215.1"/>
    </source>
</evidence>
<reference evidence="3 4" key="2">
    <citation type="journal article" date="2017" name="Front. Plant Sci.">
        <title>Gene Classification and Mining of Molecular Markers Useful in Red Clover (Trifolium pratense) Breeding.</title>
        <authorList>
            <person name="Istvanek J."/>
            <person name="Dluhosova J."/>
            <person name="Dluhos P."/>
            <person name="Patkova L."/>
            <person name="Nedelnik J."/>
            <person name="Repkova J."/>
        </authorList>
    </citation>
    <scope>NUCLEOTIDE SEQUENCE [LARGE SCALE GENOMIC DNA]</scope>
    <source>
        <strain evidence="4">cv. Tatra</strain>
        <tissue evidence="3">Young leaves</tissue>
    </source>
</reference>
<feature type="compositionally biased region" description="Basic residues" evidence="1">
    <location>
        <begin position="1"/>
        <end position="10"/>
    </location>
</feature>
<feature type="compositionally biased region" description="Polar residues" evidence="1">
    <location>
        <begin position="17"/>
        <end position="32"/>
    </location>
</feature>
<reference evidence="3 4" key="1">
    <citation type="journal article" date="2014" name="Am. J. Bot.">
        <title>Genome assembly and annotation for red clover (Trifolium pratense; Fabaceae).</title>
        <authorList>
            <person name="Istvanek J."/>
            <person name="Jaros M."/>
            <person name="Krenek A."/>
            <person name="Repkova J."/>
        </authorList>
    </citation>
    <scope>NUCLEOTIDE SEQUENCE [LARGE SCALE GENOMIC DNA]</scope>
    <source>
        <strain evidence="4">cv. Tatra</strain>
        <tissue evidence="3">Young leaves</tissue>
    </source>
</reference>
<name>A0A2K3P4J6_TRIPR</name>
<accession>A0A2K3P4J6</accession>
<dbReference type="PANTHER" id="PTHR33233:SF17">
    <property type="entry name" value="DUF4283 DOMAIN-CONTAINING PROTEIN"/>
    <property type="match status" value="1"/>
</dbReference>
<dbReference type="PANTHER" id="PTHR33233">
    <property type="entry name" value="ENDONUCLEASE/EXONUCLEASE/PHOSPHATASE"/>
    <property type="match status" value="1"/>
</dbReference>
<feature type="compositionally biased region" description="Polar residues" evidence="1">
    <location>
        <begin position="322"/>
        <end position="343"/>
    </location>
</feature>
<evidence type="ECO:0000256" key="1">
    <source>
        <dbReference type="SAM" id="MobiDB-lite"/>
    </source>
</evidence>
<dbReference type="EMBL" id="ASHM01003666">
    <property type="protein sequence ID" value="PNY10215.1"/>
    <property type="molecule type" value="Genomic_DNA"/>
</dbReference>
<feature type="region of interest" description="Disordered" evidence="1">
    <location>
        <begin position="315"/>
        <end position="346"/>
    </location>
</feature>
<dbReference type="AlphaFoldDB" id="A0A2K3P4J6"/>
<sequence length="707" mass="80239">MTRGRGRPKKPVPPSTASPLQIGGTSQRNTDGTAEAIPQTIANGGNEGNGEDDVTSQTLETPIDNTMDKKLWVEVLSGNRNPGKGMKIEFVTPKVTNGEIEVEIDESDVVNEVKFWDSALIMYMLGGELSMNGVKQFMIKMWNFVKLADVYYNEEGYFILRFHSYADRDAVLMGGPYTIRNMPMLLREWKPNFNLKNDMLRTLPIWVKLPQLPLYLWGAKSLSKIGSALGTPLVTDECIANKFRISYARILVEVDITQELATEITIKDSEGGRMKQPVEYEWKPTFCDKCQKFGHQCGAKKRPVKNWVPKVTTKEVNEEQKSASQKVSTPTKLRVVTSTNNDPDNGEWTTMCKGAWNVRGLNKMGKVREISSRLLDLNPDIAILIETIVKNNKAENIRKRLKLRDWLQKDYTLHVMHPSVSDHALLCLKSAEVANSWHEQISGRPMYMLWKKLQRLQPILKEISKPLSDVKLQISKARENLLKAQLDLGLDRMNADKIEVVKQCNDDLLNWQEIEEKILKQKSKLESLKLGDGNNSYFHASIKTRSASKNMNVLYTEDGTQLTTQDDIEEEVMSFYSKLMGMADNDLNGVDITVMREGPQLNNEQREKLTGPITDKEITDALQSIGDLKSPSIDGYGAYFFKKAWNIVKPDVLGAVHDFFDNGRLYKAANCTLVTLIPKTNEAKKIKEYRPIFLLQHYIQDHIKSPS</sequence>
<dbReference type="InterPro" id="IPR025558">
    <property type="entry name" value="DUF4283"/>
</dbReference>
<feature type="domain" description="DUF4283" evidence="2">
    <location>
        <begin position="115"/>
        <end position="196"/>
    </location>
</feature>
<evidence type="ECO:0000313" key="4">
    <source>
        <dbReference type="Proteomes" id="UP000236291"/>
    </source>
</evidence>
<protein>
    <recommendedName>
        <fullName evidence="2">DUF4283 domain-containing protein</fullName>
    </recommendedName>
</protein>
<gene>
    <name evidence="3" type="ORF">L195_g006785</name>
</gene>
<dbReference type="Proteomes" id="UP000236291">
    <property type="component" value="Unassembled WGS sequence"/>
</dbReference>